<keyword evidence="2" id="KW-0238">DNA-binding</keyword>
<proteinExistence type="predicted"/>
<evidence type="ECO:0000259" key="4">
    <source>
        <dbReference type="PROSITE" id="PS50949"/>
    </source>
</evidence>
<reference evidence="5 6" key="1">
    <citation type="submission" date="2020-01" db="EMBL/GenBank/DDBJ databases">
        <title>Paenibacillus soybeanensis sp. nov. isolated from the nodules of soybean (Glycine max(L.) Merr).</title>
        <authorList>
            <person name="Wang H."/>
        </authorList>
    </citation>
    <scope>NUCLEOTIDE SEQUENCE [LARGE SCALE GENOMIC DNA]</scope>
    <source>
        <strain evidence="5 6">T1</strain>
    </source>
</reference>
<name>A0ABW9XN67_9BACL</name>
<dbReference type="Pfam" id="PF00392">
    <property type="entry name" value="GntR"/>
    <property type="match status" value="1"/>
</dbReference>
<dbReference type="InterPro" id="IPR011711">
    <property type="entry name" value="GntR_C"/>
</dbReference>
<dbReference type="Gene3D" id="1.20.120.530">
    <property type="entry name" value="GntR ligand-binding domain-like"/>
    <property type="match status" value="1"/>
</dbReference>
<dbReference type="InterPro" id="IPR000524">
    <property type="entry name" value="Tscrpt_reg_HTH_GntR"/>
</dbReference>
<sequence length="213" mass="24498">MDKRDAAVTLRETAFQVIKRHIVNGEWSGGTFLTEKYLSELLGMSKTPIRSALDRLEMMGLVKHSPKQGVIVQELSLKKILEFYELRLSLETYAARKLTGRMDGAFFQRLDDNIALQDEAIRRDDISGYVELDRAFHAMIVGGLDNEEYAEVMSRIQDKFLLAVRMTFVKHKRRLIGSIEEHRRIREALAGQDPALSAQLIEAHIEYVKKIMF</sequence>
<keyword evidence="3" id="KW-0804">Transcription</keyword>
<dbReference type="PANTHER" id="PTHR43537">
    <property type="entry name" value="TRANSCRIPTIONAL REGULATOR, GNTR FAMILY"/>
    <property type="match status" value="1"/>
</dbReference>
<gene>
    <name evidence="5" type="ORF">GT019_08990</name>
</gene>
<evidence type="ECO:0000256" key="2">
    <source>
        <dbReference type="ARBA" id="ARBA00023125"/>
    </source>
</evidence>
<accession>A0ABW9XN67</accession>
<dbReference type="SMART" id="SM00895">
    <property type="entry name" value="FCD"/>
    <property type="match status" value="1"/>
</dbReference>
<comment type="caution">
    <text evidence="5">The sequence shown here is derived from an EMBL/GenBank/DDBJ whole genome shotgun (WGS) entry which is preliminary data.</text>
</comment>
<dbReference type="EMBL" id="JAAAMV010000003">
    <property type="protein sequence ID" value="NBD24006.1"/>
    <property type="molecule type" value="Genomic_DNA"/>
</dbReference>
<dbReference type="PROSITE" id="PS50949">
    <property type="entry name" value="HTH_GNTR"/>
    <property type="match status" value="1"/>
</dbReference>
<evidence type="ECO:0000256" key="1">
    <source>
        <dbReference type="ARBA" id="ARBA00023015"/>
    </source>
</evidence>
<dbReference type="InterPro" id="IPR008920">
    <property type="entry name" value="TF_FadR/GntR_C"/>
</dbReference>
<dbReference type="SUPFAM" id="SSF46785">
    <property type="entry name" value="Winged helix' DNA-binding domain"/>
    <property type="match status" value="1"/>
</dbReference>
<dbReference type="SUPFAM" id="SSF48008">
    <property type="entry name" value="GntR ligand-binding domain-like"/>
    <property type="match status" value="1"/>
</dbReference>
<dbReference type="SMART" id="SM00345">
    <property type="entry name" value="HTH_GNTR"/>
    <property type="match status" value="1"/>
</dbReference>
<dbReference type="Gene3D" id="1.10.10.10">
    <property type="entry name" value="Winged helix-like DNA-binding domain superfamily/Winged helix DNA-binding domain"/>
    <property type="match status" value="1"/>
</dbReference>
<dbReference type="Pfam" id="PF07729">
    <property type="entry name" value="FCD"/>
    <property type="match status" value="1"/>
</dbReference>
<protein>
    <submittedName>
        <fullName evidence="5">FCD domain-containing protein</fullName>
    </submittedName>
</protein>
<evidence type="ECO:0000313" key="6">
    <source>
        <dbReference type="Proteomes" id="UP000665561"/>
    </source>
</evidence>
<dbReference type="InterPro" id="IPR036388">
    <property type="entry name" value="WH-like_DNA-bd_sf"/>
</dbReference>
<feature type="domain" description="HTH gntR-type" evidence="4">
    <location>
        <begin position="8"/>
        <end position="75"/>
    </location>
</feature>
<keyword evidence="6" id="KW-1185">Reference proteome</keyword>
<dbReference type="Proteomes" id="UP000665561">
    <property type="component" value="Unassembled WGS sequence"/>
</dbReference>
<keyword evidence="1" id="KW-0805">Transcription regulation</keyword>
<dbReference type="RefSeq" id="WP_161742766.1">
    <property type="nucleotide sequence ID" value="NZ_JAAAMV010000003.1"/>
</dbReference>
<dbReference type="PANTHER" id="PTHR43537:SF24">
    <property type="entry name" value="GLUCONATE OPERON TRANSCRIPTIONAL REPRESSOR"/>
    <property type="match status" value="1"/>
</dbReference>
<evidence type="ECO:0000256" key="3">
    <source>
        <dbReference type="ARBA" id="ARBA00023163"/>
    </source>
</evidence>
<dbReference type="InterPro" id="IPR036390">
    <property type="entry name" value="WH_DNA-bd_sf"/>
</dbReference>
<organism evidence="5 6">
    <name type="scientific">Paenibacillus glycinis</name>
    <dbReference type="NCBI Taxonomy" id="2697035"/>
    <lineage>
        <taxon>Bacteria</taxon>
        <taxon>Bacillati</taxon>
        <taxon>Bacillota</taxon>
        <taxon>Bacilli</taxon>
        <taxon>Bacillales</taxon>
        <taxon>Paenibacillaceae</taxon>
        <taxon>Paenibacillus</taxon>
    </lineage>
</organism>
<evidence type="ECO:0000313" key="5">
    <source>
        <dbReference type="EMBL" id="NBD24006.1"/>
    </source>
</evidence>